<dbReference type="SUPFAM" id="SSF46955">
    <property type="entry name" value="Putative DNA-binding domain"/>
    <property type="match status" value="1"/>
</dbReference>
<dbReference type="NCBIfam" id="TIGR01764">
    <property type="entry name" value="excise"/>
    <property type="match status" value="1"/>
</dbReference>
<dbReference type="InterPro" id="IPR041657">
    <property type="entry name" value="HTH_17"/>
</dbReference>
<proteinExistence type="predicted"/>
<dbReference type="InterPro" id="IPR022453">
    <property type="entry name" value="Znf_MqsA-type"/>
</dbReference>
<dbReference type="Pfam" id="PF12728">
    <property type="entry name" value="HTH_17"/>
    <property type="match status" value="1"/>
</dbReference>
<sequence length="146" mass="16677">MTKKCYICDSNMNKTTTSIKTGWGEYKLTIDGISANVCPNCGEITLESKEAIMIQKLSKSLSSIDDKEKPNILNLTEVADLLRVSNQTIYNMIRDGRIKAYKVGREWRFLRKDIETFMSEDVCHIAARGQKNTLTDNDTKIIEKYL</sequence>
<organism evidence="2 3">
    <name type="scientific">Romboutsia hominis</name>
    <dbReference type="NCBI Taxonomy" id="1507512"/>
    <lineage>
        <taxon>Bacteria</taxon>
        <taxon>Bacillati</taxon>
        <taxon>Bacillota</taxon>
        <taxon>Clostridia</taxon>
        <taxon>Peptostreptococcales</taxon>
        <taxon>Peptostreptococcaceae</taxon>
        <taxon>Romboutsia</taxon>
    </lineage>
</organism>
<dbReference type="Proteomes" id="UP000245695">
    <property type="component" value="Chromosome 1"/>
</dbReference>
<dbReference type="EMBL" id="LN650648">
    <property type="protein sequence ID" value="CEI72516.1"/>
    <property type="molecule type" value="Genomic_DNA"/>
</dbReference>
<accession>A0A2P2BQA3</accession>
<evidence type="ECO:0000259" key="1">
    <source>
        <dbReference type="Pfam" id="PF12728"/>
    </source>
</evidence>
<dbReference type="NCBIfam" id="TIGR03831">
    <property type="entry name" value="YgiT_finger"/>
    <property type="match status" value="1"/>
</dbReference>
<reference evidence="2 3" key="1">
    <citation type="submission" date="2014-09" db="EMBL/GenBank/DDBJ databases">
        <authorList>
            <person name="Hornung B.V."/>
        </authorList>
    </citation>
    <scope>NUCLEOTIDE SEQUENCE [LARGE SCALE GENOMIC DNA]</scope>
    <source>
        <strain evidence="2 3">FRIFI</strain>
    </source>
</reference>
<feature type="domain" description="Helix-turn-helix" evidence="1">
    <location>
        <begin position="73"/>
        <end position="120"/>
    </location>
</feature>
<evidence type="ECO:0000313" key="2">
    <source>
        <dbReference type="EMBL" id="CEI72516.1"/>
    </source>
</evidence>
<protein>
    <submittedName>
        <fullName evidence="2">DNA-binding protein, excisionase</fullName>
    </submittedName>
</protein>
<dbReference type="GO" id="GO:0003677">
    <property type="term" value="F:DNA binding"/>
    <property type="evidence" value="ECO:0007669"/>
    <property type="project" value="UniProtKB-KW"/>
</dbReference>
<dbReference type="RefSeq" id="WP_166505162.1">
    <property type="nucleotide sequence ID" value="NZ_LN650648.1"/>
</dbReference>
<keyword evidence="2" id="KW-0238">DNA-binding</keyword>
<name>A0A2P2BQA3_9FIRM</name>
<evidence type="ECO:0000313" key="3">
    <source>
        <dbReference type="Proteomes" id="UP000245695"/>
    </source>
</evidence>
<keyword evidence="3" id="KW-1185">Reference proteome</keyword>
<dbReference type="AlphaFoldDB" id="A0A2P2BQA3"/>
<dbReference type="KEGG" id="rhom:FRIFI_0976"/>
<gene>
    <name evidence="2" type="ORF">FRIFI_0976</name>
</gene>
<dbReference type="Gene3D" id="3.10.20.860">
    <property type="match status" value="1"/>
</dbReference>
<dbReference type="InterPro" id="IPR009061">
    <property type="entry name" value="DNA-bd_dom_put_sf"/>
</dbReference>
<dbReference type="InterPro" id="IPR010093">
    <property type="entry name" value="SinI_DNA-bd"/>
</dbReference>